<dbReference type="Gene3D" id="3.30.420.10">
    <property type="entry name" value="Ribonuclease H-like superfamily/Ribonuclease H"/>
    <property type="match status" value="1"/>
</dbReference>
<dbReference type="CDD" id="cd06127">
    <property type="entry name" value="DEDDh"/>
    <property type="match status" value="1"/>
</dbReference>
<dbReference type="SUPFAM" id="SSF52540">
    <property type="entry name" value="P-loop containing nucleoside triphosphate hydrolases"/>
    <property type="match status" value="1"/>
</dbReference>
<keyword evidence="3" id="KW-0540">Nuclease</keyword>
<dbReference type="EMBL" id="FMZL01000020">
    <property type="protein sequence ID" value="SDC53128.1"/>
    <property type="molecule type" value="Genomic_DNA"/>
</dbReference>
<proteinExistence type="inferred from homology"/>
<dbReference type="InterPro" id="IPR014013">
    <property type="entry name" value="Helic_SF1/SF2_ATP-bd_DinG/Rad3"/>
</dbReference>
<dbReference type="AlphaFoldDB" id="A0A1G6MBZ4"/>
<dbReference type="GO" id="GO:0003678">
    <property type="term" value="F:DNA helicase activity"/>
    <property type="evidence" value="ECO:0007669"/>
    <property type="project" value="TreeGrafter"/>
</dbReference>
<dbReference type="PANTHER" id="PTHR11472:SF34">
    <property type="entry name" value="REGULATOR OF TELOMERE ELONGATION HELICASE 1"/>
    <property type="match status" value="1"/>
</dbReference>
<dbReference type="InterPro" id="IPR006555">
    <property type="entry name" value="ATP-dep_Helicase_C"/>
</dbReference>
<dbReference type="InterPro" id="IPR036397">
    <property type="entry name" value="RNaseH_sf"/>
</dbReference>
<evidence type="ECO:0000256" key="3">
    <source>
        <dbReference type="ARBA" id="ARBA00022839"/>
    </source>
</evidence>
<dbReference type="GO" id="GO:0004527">
    <property type="term" value="F:exonuclease activity"/>
    <property type="evidence" value="ECO:0007669"/>
    <property type="project" value="UniProtKB-KW"/>
</dbReference>
<evidence type="ECO:0000256" key="1">
    <source>
        <dbReference type="ARBA" id="ARBA00022741"/>
    </source>
</evidence>
<dbReference type="SMART" id="SM00479">
    <property type="entry name" value="EXOIII"/>
    <property type="match status" value="1"/>
</dbReference>
<evidence type="ECO:0000256" key="4">
    <source>
        <dbReference type="ARBA" id="ARBA00022840"/>
    </source>
</evidence>
<dbReference type="SMART" id="SM00491">
    <property type="entry name" value="HELICc2"/>
    <property type="match status" value="1"/>
</dbReference>
<dbReference type="InterPro" id="IPR045028">
    <property type="entry name" value="DinG/Rad3-like"/>
</dbReference>
<keyword evidence="2" id="KW-0378">Hydrolase</keyword>
<dbReference type="Pfam" id="PF13307">
    <property type="entry name" value="Helicase_C_2"/>
    <property type="match status" value="1"/>
</dbReference>
<dbReference type="GO" id="GO:0003676">
    <property type="term" value="F:nucleic acid binding"/>
    <property type="evidence" value="ECO:0007669"/>
    <property type="project" value="InterPro"/>
</dbReference>
<dbReference type="STRING" id="604330.SAMN04489857_1876"/>
<sequence>MTKAEATKAPLKTVESLLMPGTPSSVRERYLSLEERALTTDFGPLEEDVVVLDTETTGLSFKNCDLIEIAAARLSGREVVDRFQTFVHPHGPIPKEITALTHISDVDVVDAPSAEEAVRALSEFVAGSPVLAHNATFDRTFIEGVSGGRDVTDNWIDTLSLSRIALPRLRSHRLSDMAQAFGCDSVTHRAMADVDALCGMWRILLLGLSDLPVGMLVLLAQMHEDVEWSFRPIIKHVMLQKDNVDAPFSLKERRHELLAEGAVEPLGDAAEKSGRLEVMSQDQVRSAFGPDGVVPRLYERYEPRSEQVEMALQVRDALATSTHRAIEAGTGVGKSMAYLLPEVDFACRNGVTVGVATKSNALTDQLVTHELPALSDVLGGVSFTSLKGYDHYPCLHRMDQTARNELPEELLGQSGRSLAAVEEDVLTALAVTYAFSCQSPDGDLDALGIRWRYVPRPLLTTTPAECLRGKCPYFPNECLVHGARRRAASSDVVVTNHSLLLRDIDMDGKILPPVRNWVVDEAHGFEAEARRQWAVEVSGERARTGFELLGGSKTGAIHNVMTKATGLEGSTLLIRLLTKCAASSARAQVSMSDMLIALHDLAKVAGPGGGYDNLTVWLDEEARATPEWASLSEAGHAAADKLEEAEKDVRSAVEELNKVAPQLGADLNEAGRFLGELKDGLRLIVEGTDETYVYSAQVARRKKDMSSEKLLAEKLDIGADLGERWLPEMQSVVFTSATIAVGKSFDHFDHAVGLDRLGKDMHKDVRLDSSFDYDSHMSVVVAKDMPQPNDPRYLDSLCDLLFDVHRSMEGSVLTLFTNRRDMELTYEALKPRLAGIGLEVLCQERGSSPRRLRESFLADKSRSLMALKSFWEGFDASGDTLRCVVIPKLPFASPRDPLVRERERREDRAWWKYSLPEAVIEVKQAAGRLIRSASDSGVLVLADSRLVTKRYGRQFLTSLPKTSGTMLERDNVGRYIEMWRKSHE</sequence>
<dbReference type="GO" id="GO:0016818">
    <property type="term" value="F:hydrolase activity, acting on acid anhydrides, in phosphorus-containing anhydrides"/>
    <property type="evidence" value="ECO:0007669"/>
    <property type="project" value="InterPro"/>
</dbReference>
<dbReference type="PANTHER" id="PTHR11472">
    <property type="entry name" value="DNA REPAIR DEAD HELICASE RAD3/XP-D SUBFAMILY MEMBER"/>
    <property type="match status" value="1"/>
</dbReference>
<gene>
    <name evidence="7" type="ORF">SAMN04487824_1207</name>
</gene>
<dbReference type="InterPro" id="IPR013520">
    <property type="entry name" value="Ribonucl_H"/>
</dbReference>
<evidence type="ECO:0000256" key="5">
    <source>
        <dbReference type="ARBA" id="ARBA00038058"/>
    </source>
</evidence>
<name>A0A1G6MBZ4_9ACTN</name>
<protein>
    <submittedName>
        <fullName evidence="7">ATP-dependent DNA helicase DinG</fullName>
    </submittedName>
</protein>
<evidence type="ECO:0000259" key="6">
    <source>
        <dbReference type="PROSITE" id="PS51193"/>
    </source>
</evidence>
<evidence type="ECO:0000313" key="7">
    <source>
        <dbReference type="EMBL" id="SDC53128.1"/>
    </source>
</evidence>
<evidence type="ECO:0000313" key="8">
    <source>
        <dbReference type="Proteomes" id="UP000198528"/>
    </source>
</evidence>
<keyword evidence="7" id="KW-0347">Helicase</keyword>
<dbReference type="GO" id="GO:0005524">
    <property type="term" value="F:ATP binding"/>
    <property type="evidence" value="ECO:0007669"/>
    <property type="project" value="UniProtKB-KW"/>
</dbReference>
<dbReference type="SUPFAM" id="SSF53098">
    <property type="entry name" value="Ribonuclease H-like"/>
    <property type="match status" value="1"/>
</dbReference>
<organism evidence="7 8">
    <name type="scientific">Parafannyhessea umbonata</name>
    <dbReference type="NCBI Taxonomy" id="604330"/>
    <lineage>
        <taxon>Bacteria</taxon>
        <taxon>Bacillati</taxon>
        <taxon>Actinomycetota</taxon>
        <taxon>Coriobacteriia</taxon>
        <taxon>Coriobacteriales</taxon>
        <taxon>Atopobiaceae</taxon>
        <taxon>Parafannyhessea</taxon>
    </lineage>
</organism>
<keyword evidence="3" id="KW-0269">Exonuclease</keyword>
<dbReference type="Gene3D" id="3.40.50.300">
    <property type="entry name" value="P-loop containing nucleotide triphosphate hydrolases"/>
    <property type="match status" value="2"/>
</dbReference>
<accession>A0A1G6MBZ4</accession>
<keyword evidence="8" id="KW-1185">Reference proteome</keyword>
<dbReference type="RefSeq" id="WP_090847262.1">
    <property type="nucleotide sequence ID" value="NZ_FMZL01000020.1"/>
</dbReference>
<dbReference type="InterPro" id="IPR012337">
    <property type="entry name" value="RNaseH-like_sf"/>
</dbReference>
<feature type="domain" description="Helicase ATP-binding" evidence="6">
    <location>
        <begin position="293"/>
        <end position="571"/>
    </location>
</feature>
<keyword evidence="1" id="KW-0547">Nucleotide-binding</keyword>
<evidence type="ECO:0000256" key="2">
    <source>
        <dbReference type="ARBA" id="ARBA00022801"/>
    </source>
</evidence>
<dbReference type="FunFam" id="3.30.420.10:FF:000045">
    <property type="entry name" value="3'-5' exonuclease DinG"/>
    <property type="match status" value="1"/>
</dbReference>
<keyword evidence="4" id="KW-0067">ATP-binding</keyword>
<comment type="similarity">
    <text evidence="5">Belongs to the helicase family. DinG subfamily.</text>
</comment>
<reference evidence="8" key="1">
    <citation type="submission" date="2016-10" db="EMBL/GenBank/DDBJ databases">
        <authorList>
            <person name="Varghese N."/>
            <person name="Submissions S."/>
        </authorList>
    </citation>
    <scope>NUCLEOTIDE SEQUENCE [LARGE SCALE GENOMIC DNA]</scope>
    <source>
        <strain evidence="8">DSM 22619</strain>
    </source>
</reference>
<dbReference type="Pfam" id="PF00929">
    <property type="entry name" value="RNase_T"/>
    <property type="match status" value="1"/>
</dbReference>
<dbReference type="InterPro" id="IPR027417">
    <property type="entry name" value="P-loop_NTPase"/>
</dbReference>
<dbReference type="GO" id="GO:0006139">
    <property type="term" value="P:nucleobase-containing compound metabolic process"/>
    <property type="evidence" value="ECO:0007669"/>
    <property type="project" value="InterPro"/>
</dbReference>
<dbReference type="Proteomes" id="UP000198528">
    <property type="component" value="Unassembled WGS sequence"/>
</dbReference>
<dbReference type="PROSITE" id="PS51193">
    <property type="entry name" value="HELICASE_ATP_BIND_2"/>
    <property type="match status" value="1"/>
</dbReference>